<evidence type="ECO:0000313" key="4">
    <source>
        <dbReference type="Proteomes" id="UP001190700"/>
    </source>
</evidence>
<feature type="region of interest" description="Disordered" evidence="1">
    <location>
        <begin position="73"/>
        <end position="93"/>
    </location>
</feature>
<dbReference type="Proteomes" id="UP001190700">
    <property type="component" value="Unassembled WGS sequence"/>
</dbReference>
<dbReference type="Gene3D" id="2.130.10.10">
    <property type="entry name" value="YVTN repeat-like/Quinoprotein amine dehydrogenase"/>
    <property type="match status" value="1"/>
</dbReference>
<dbReference type="PANTHER" id="PTHR43991">
    <property type="entry name" value="WD REPEAT PROTEIN (AFU_ORTHOLOGUE AFUA_8G05640)-RELATED"/>
    <property type="match status" value="1"/>
</dbReference>
<accession>A0AAE0FKD8</accession>
<dbReference type="SUPFAM" id="SSF50978">
    <property type="entry name" value="WD40 repeat-like"/>
    <property type="match status" value="1"/>
</dbReference>
<keyword evidence="4" id="KW-1185">Reference proteome</keyword>
<name>A0AAE0FKD8_9CHLO</name>
<evidence type="ECO:0000313" key="2">
    <source>
        <dbReference type="EMBL" id="KAK3237844.1"/>
    </source>
</evidence>
<comment type="caution">
    <text evidence="3">The sequence shown here is derived from an EMBL/GenBank/DDBJ whole genome shotgun (WGS) entry which is preliminary data.</text>
</comment>
<gene>
    <name evidence="3" type="ORF">CYMTET_29775</name>
    <name evidence="2" type="ORF">CYMTET_52103</name>
</gene>
<reference evidence="3" key="2">
    <citation type="submission" date="2023-06" db="EMBL/GenBank/DDBJ databases">
        <title>Long-read-based genome assembly of the green algal bacterivore Cymbomonas tetramitiformis.</title>
        <authorList>
            <person name="Gyaltshen Y."/>
            <person name="Rozenberg A."/>
            <person name="Paasch A."/>
            <person name="Burns J.A."/>
            <person name="Warring S."/>
            <person name="Larson R."/>
            <person name="Maurer-Alcala X."/>
            <person name="Dacks J."/>
            <person name="Kim E."/>
        </authorList>
    </citation>
    <scope>NUCLEOTIDE SEQUENCE</scope>
    <source>
        <strain evidence="3">PLY_AMNH</strain>
    </source>
</reference>
<organism evidence="3 4">
    <name type="scientific">Cymbomonas tetramitiformis</name>
    <dbReference type="NCBI Taxonomy" id="36881"/>
    <lineage>
        <taxon>Eukaryota</taxon>
        <taxon>Viridiplantae</taxon>
        <taxon>Chlorophyta</taxon>
        <taxon>Pyramimonadophyceae</taxon>
        <taxon>Pyramimonadales</taxon>
        <taxon>Pyramimonadaceae</taxon>
        <taxon>Cymbomonas</taxon>
    </lineage>
</organism>
<dbReference type="EMBL" id="LGRX02034421">
    <property type="protein sequence ID" value="KAK3237844.1"/>
    <property type="molecule type" value="Genomic_DNA"/>
</dbReference>
<feature type="region of interest" description="Disordered" evidence="1">
    <location>
        <begin position="1"/>
        <end position="44"/>
    </location>
</feature>
<reference evidence="3 4" key="1">
    <citation type="journal article" date="2015" name="Genome Biol. Evol.">
        <title>Comparative Genomics of a Bacterivorous Green Alga Reveals Evolutionary Causalities and Consequences of Phago-Mixotrophic Mode of Nutrition.</title>
        <authorList>
            <person name="Burns J.A."/>
            <person name="Paasch A."/>
            <person name="Narechania A."/>
            <person name="Kim E."/>
        </authorList>
    </citation>
    <scope>NUCLEOTIDE SEQUENCE [LARGE SCALE GENOMIC DNA]</scope>
    <source>
        <strain evidence="3">PLY_AMNH</strain>
    </source>
</reference>
<protein>
    <submittedName>
        <fullName evidence="3">Uncharacterized protein</fullName>
    </submittedName>
</protein>
<dbReference type="PANTHER" id="PTHR43991:SF9">
    <property type="entry name" value="DUF2415 DOMAIN-CONTAINING PROTEIN"/>
    <property type="match status" value="1"/>
</dbReference>
<evidence type="ECO:0000256" key="1">
    <source>
        <dbReference type="SAM" id="MobiDB-lite"/>
    </source>
</evidence>
<dbReference type="InterPro" id="IPR015943">
    <property type="entry name" value="WD40/YVTN_repeat-like_dom_sf"/>
</dbReference>
<dbReference type="EMBL" id="LGRX02016996">
    <property type="protein sequence ID" value="KAK3261312.1"/>
    <property type="molecule type" value="Genomic_DNA"/>
</dbReference>
<sequence>MAETHGDGHNWAGSEVIAEDSEDVEDDTSDDDYTHSSGSSYLGSDVEFAHDFPPLYSLNPGEPGGFHVVLPDDGPFVQATHSDSEESGESQLLREDENATMPQHLVEPFYESPGSSNPDSTQLSTGVHDLRTIVTHHQCCDALCAIDQRYLVCAKTRSALVVYDTKKHTMVGPRHAVGFDVYGVSVQDALSLIAVGGSRRAEGVNAAVYRYQITEDEPGSTLELLDAAYLDTDMVNSVRFGYTKTSGGTLAPMLIAGLQNDTVQVFPVLSVVDPTGFRKSSIALNPKAPDSFHFDFPPGAVNCASSSPDGRWLAMVGDSSEVHVHGGDRGYQTSHGCNKVVLDYLPEVDESEAAACQYVAWSGNSQFLAASSDAPHNYSVVVWRVSPTRGASREDGEVENQCGEFFFEKIAVFIDHNSPCLALRFSAARPSLLIWTEKDGLVFCCDLSGESLEPDEVNFHVMSEEFTAVTSAIQRVEVPGRAISGLTVAEDAVFIASTDFVTEYRVLTEWNSVTHCKFPEMFRDAVKVLLLASARGGKSPEVRGIWSLPEAIVHSVLKLSAFPLDAWTANEYP</sequence>
<feature type="compositionally biased region" description="Acidic residues" evidence="1">
    <location>
        <begin position="17"/>
        <end position="31"/>
    </location>
</feature>
<proteinExistence type="predicted"/>
<evidence type="ECO:0000313" key="3">
    <source>
        <dbReference type="EMBL" id="KAK3261312.1"/>
    </source>
</evidence>
<dbReference type="AlphaFoldDB" id="A0AAE0FKD8"/>
<dbReference type="InterPro" id="IPR036322">
    <property type="entry name" value="WD40_repeat_dom_sf"/>
</dbReference>